<evidence type="ECO:0000256" key="13">
    <source>
        <dbReference type="ARBA" id="ARBA00023012"/>
    </source>
</evidence>
<keyword evidence="10" id="KW-0418">Kinase</keyword>
<comment type="subcellular location">
    <subcellularLocation>
        <location evidence="2">Cell inner membrane</location>
        <topology evidence="2">Multi-pass membrane protein</topology>
    </subcellularLocation>
</comment>
<dbReference type="PROSITE" id="PS50885">
    <property type="entry name" value="HAMP"/>
    <property type="match status" value="1"/>
</dbReference>
<evidence type="ECO:0000256" key="3">
    <source>
        <dbReference type="ARBA" id="ARBA00012438"/>
    </source>
</evidence>
<evidence type="ECO:0000256" key="7">
    <source>
        <dbReference type="ARBA" id="ARBA00022679"/>
    </source>
</evidence>
<keyword evidence="11 18" id="KW-0067">ATP-binding</keyword>
<dbReference type="SMART" id="SM00388">
    <property type="entry name" value="HisKA"/>
    <property type="match status" value="1"/>
</dbReference>
<dbReference type="SUPFAM" id="SSF47384">
    <property type="entry name" value="Homodimeric domain of signal transducing histidine kinase"/>
    <property type="match status" value="1"/>
</dbReference>
<dbReference type="InterPro" id="IPR036097">
    <property type="entry name" value="HisK_dim/P_sf"/>
</dbReference>
<dbReference type="InterPro" id="IPR003661">
    <property type="entry name" value="HisK_dim/P_dom"/>
</dbReference>
<dbReference type="SMART" id="SM00387">
    <property type="entry name" value="HATPase_c"/>
    <property type="match status" value="1"/>
</dbReference>
<dbReference type="InterPro" id="IPR005467">
    <property type="entry name" value="His_kinase_dom"/>
</dbReference>
<keyword evidence="8 15" id="KW-0812">Transmembrane</keyword>
<evidence type="ECO:0000256" key="12">
    <source>
        <dbReference type="ARBA" id="ARBA00022989"/>
    </source>
</evidence>
<proteinExistence type="predicted"/>
<protein>
    <recommendedName>
        <fullName evidence="3">histidine kinase</fullName>
        <ecNumber evidence="3">2.7.13.3</ecNumber>
    </recommendedName>
</protein>
<dbReference type="PANTHER" id="PTHR44936">
    <property type="entry name" value="SENSOR PROTEIN CREC"/>
    <property type="match status" value="1"/>
</dbReference>
<dbReference type="Gene3D" id="1.10.287.130">
    <property type="match status" value="1"/>
</dbReference>
<keyword evidence="14 15" id="KW-0472">Membrane</keyword>
<keyword evidence="7" id="KW-0808">Transferase</keyword>
<dbReference type="RefSeq" id="WP_272655277.1">
    <property type="nucleotide sequence ID" value="NZ_CP085083.1"/>
</dbReference>
<reference evidence="18" key="2">
    <citation type="submission" date="2023-02" db="EMBL/GenBank/DDBJ databases">
        <authorList>
            <person name="Huang Y."/>
            <person name="Zhang Y."/>
            <person name="Zhang T."/>
            <person name="Wang J."/>
        </authorList>
    </citation>
    <scope>NUCLEOTIDE SEQUENCE</scope>
    <source>
        <strain evidence="18">KJ-1</strain>
    </source>
</reference>
<dbReference type="Pfam" id="PF02518">
    <property type="entry name" value="HATPase_c"/>
    <property type="match status" value="1"/>
</dbReference>
<dbReference type="InterPro" id="IPR003594">
    <property type="entry name" value="HATPase_dom"/>
</dbReference>
<dbReference type="PROSITE" id="PS50109">
    <property type="entry name" value="HIS_KIN"/>
    <property type="match status" value="1"/>
</dbReference>
<name>A0AAJ6NJE3_9GAMM</name>
<feature type="transmembrane region" description="Helical" evidence="15">
    <location>
        <begin position="37"/>
        <end position="61"/>
    </location>
</feature>
<dbReference type="PANTHER" id="PTHR44936:SF5">
    <property type="entry name" value="SENSOR HISTIDINE KINASE ENVZ"/>
    <property type="match status" value="1"/>
</dbReference>
<dbReference type="Pfam" id="PF00512">
    <property type="entry name" value="HisKA"/>
    <property type="match status" value="1"/>
</dbReference>
<accession>A0AAJ6NJE3</accession>
<dbReference type="GO" id="GO:0005886">
    <property type="term" value="C:plasma membrane"/>
    <property type="evidence" value="ECO:0007669"/>
    <property type="project" value="UniProtKB-SubCell"/>
</dbReference>
<dbReference type="GO" id="GO:0005524">
    <property type="term" value="F:ATP binding"/>
    <property type="evidence" value="ECO:0007669"/>
    <property type="project" value="UniProtKB-KW"/>
</dbReference>
<dbReference type="Pfam" id="PF00672">
    <property type="entry name" value="HAMP"/>
    <property type="match status" value="1"/>
</dbReference>
<evidence type="ECO:0000256" key="4">
    <source>
        <dbReference type="ARBA" id="ARBA00022475"/>
    </source>
</evidence>
<reference evidence="18" key="1">
    <citation type="journal article" date="2022" name="Front Environ Sci">
        <title>Complete genome sequence analysis of a novel alkane-degrading bacterial strain, Acinetobacter vivianii KJ-1, and its diesel degradation ability.</title>
        <authorList>
            <person name="Zhang Y."/>
            <person name="Song F."/>
            <person name="Wang J."/>
            <person name="Zhao Q."/>
            <person name="Zheng L."/>
            <person name="Wang Z."/>
            <person name="Zhang X."/>
            <person name="Gao Y."/>
            <person name="Chen G."/>
            <person name="Huang Y."/>
        </authorList>
    </citation>
    <scope>NUCLEOTIDE SEQUENCE</scope>
    <source>
        <strain evidence="18">KJ-1</strain>
    </source>
</reference>
<feature type="domain" description="HAMP" evidence="17">
    <location>
        <begin position="206"/>
        <end position="259"/>
    </location>
</feature>
<keyword evidence="13" id="KW-0902">Two-component regulatory system</keyword>
<dbReference type="CDD" id="cd00082">
    <property type="entry name" value="HisKA"/>
    <property type="match status" value="1"/>
</dbReference>
<keyword evidence="4" id="KW-1003">Cell membrane</keyword>
<evidence type="ECO:0000313" key="18">
    <source>
        <dbReference type="EMBL" id="WDZ51450.1"/>
    </source>
</evidence>
<keyword evidence="9" id="KW-0547">Nucleotide-binding</keyword>
<evidence type="ECO:0000256" key="11">
    <source>
        <dbReference type="ARBA" id="ARBA00022840"/>
    </source>
</evidence>
<keyword evidence="12 15" id="KW-1133">Transmembrane helix</keyword>
<evidence type="ECO:0000259" key="17">
    <source>
        <dbReference type="PROSITE" id="PS50885"/>
    </source>
</evidence>
<sequence>MKLEPIDPQEFTEFAAYSERPRTKWERFLDKIKPRSAAMRTTILVLFMVFFSLFMSLWFFWRTLYLPELQQHARYLAIELELVNNPDIRILHRDSEVDVDTWLKNRIGIEYVTDPKEFPRVEDKFLAELFTNQIEEKLAKELGVKDVTVYFKFKPIPRIWIQTPEMDGNWVREPLKTYTNYSVELIAGWLFGVPIVSSIIILILVRQMNRPLRRLQNTANNYSKTGKAPYLDTNHGPLEIRQVNQAFNHMVYTLEQTERDRQIMLAGISHDLRTPLTRIRLTAEMLPDEFFREGLIYDVDDMDAILNQFISYMRDGSDEELTETNLNSLLQELVVQFKPLDIRFEAQELPIIAARSLSLKRLIANLINNAKRYGAEPIELSASHVDDHILITVADHGEGIPPDQVEELMQPFVRGNSARTIQGSGLGLAIVKRIVDIHQGQINIRNREQGGLEVVISLPIPTAAPATESPNNAIDKIKQTLTGHF</sequence>
<dbReference type="InterPro" id="IPR050980">
    <property type="entry name" value="2C_sensor_his_kinase"/>
</dbReference>
<keyword evidence="5" id="KW-0997">Cell inner membrane</keyword>
<dbReference type="InterPro" id="IPR004358">
    <property type="entry name" value="Sig_transdc_His_kin-like_C"/>
</dbReference>
<evidence type="ECO:0000256" key="14">
    <source>
        <dbReference type="ARBA" id="ARBA00023136"/>
    </source>
</evidence>
<evidence type="ECO:0000256" key="1">
    <source>
        <dbReference type="ARBA" id="ARBA00000085"/>
    </source>
</evidence>
<dbReference type="EC" id="2.7.13.3" evidence="3"/>
<evidence type="ECO:0000256" key="2">
    <source>
        <dbReference type="ARBA" id="ARBA00004429"/>
    </source>
</evidence>
<dbReference type="AlphaFoldDB" id="A0AAJ6NJE3"/>
<feature type="transmembrane region" description="Helical" evidence="15">
    <location>
        <begin position="186"/>
        <end position="205"/>
    </location>
</feature>
<dbReference type="Gene3D" id="3.30.565.10">
    <property type="entry name" value="Histidine kinase-like ATPase, C-terminal domain"/>
    <property type="match status" value="1"/>
</dbReference>
<dbReference type="PRINTS" id="PR00344">
    <property type="entry name" value="BCTRLSENSOR"/>
</dbReference>
<evidence type="ECO:0000256" key="6">
    <source>
        <dbReference type="ARBA" id="ARBA00022553"/>
    </source>
</evidence>
<gene>
    <name evidence="18" type="ORF">LF296_01175</name>
</gene>
<dbReference type="GO" id="GO:0000155">
    <property type="term" value="F:phosphorelay sensor kinase activity"/>
    <property type="evidence" value="ECO:0007669"/>
    <property type="project" value="InterPro"/>
</dbReference>
<evidence type="ECO:0000313" key="19">
    <source>
        <dbReference type="Proteomes" id="UP001199528"/>
    </source>
</evidence>
<dbReference type="EMBL" id="CP085083">
    <property type="protein sequence ID" value="WDZ51450.1"/>
    <property type="molecule type" value="Genomic_DNA"/>
</dbReference>
<evidence type="ECO:0000256" key="9">
    <source>
        <dbReference type="ARBA" id="ARBA00022741"/>
    </source>
</evidence>
<dbReference type="SUPFAM" id="SSF55874">
    <property type="entry name" value="ATPase domain of HSP90 chaperone/DNA topoisomerase II/histidine kinase"/>
    <property type="match status" value="1"/>
</dbReference>
<keyword evidence="6" id="KW-0597">Phosphoprotein</keyword>
<evidence type="ECO:0000256" key="8">
    <source>
        <dbReference type="ARBA" id="ARBA00022692"/>
    </source>
</evidence>
<dbReference type="InterPro" id="IPR003660">
    <property type="entry name" value="HAMP_dom"/>
</dbReference>
<dbReference type="Proteomes" id="UP001199528">
    <property type="component" value="Chromosome"/>
</dbReference>
<dbReference type="SMART" id="SM00304">
    <property type="entry name" value="HAMP"/>
    <property type="match status" value="1"/>
</dbReference>
<evidence type="ECO:0000256" key="15">
    <source>
        <dbReference type="SAM" id="Phobius"/>
    </source>
</evidence>
<organism evidence="18 19">
    <name type="scientific">Acinetobacter vivianii</name>
    <dbReference type="NCBI Taxonomy" id="1776742"/>
    <lineage>
        <taxon>Bacteria</taxon>
        <taxon>Pseudomonadati</taxon>
        <taxon>Pseudomonadota</taxon>
        <taxon>Gammaproteobacteria</taxon>
        <taxon>Moraxellales</taxon>
        <taxon>Moraxellaceae</taxon>
        <taxon>Acinetobacter</taxon>
    </lineage>
</organism>
<evidence type="ECO:0000259" key="16">
    <source>
        <dbReference type="PROSITE" id="PS50109"/>
    </source>
</evidence>
<dbReference type="InterPro" id="IPR036890">
    <property type="entry name" value="HATPase_C_sf"/>
</dbReference>
<dbReference type="KEGG" id="aviv:LF296_01175"/>
<evidence type="ECO:0000256" key="10">
    <source>
        <dbReference type="ARBA" id="ARBA00022777"/>
    </source>
</evidence>
<comment type="catalytic activity">
    <reaction evidence="1">
        <text>ATP + protein L-histidine = ADP + protein N-phospho-L-histidine.</text>
        <dbReference type="EC" id="2.7.13.3"/>
    </reaction>
</comment>
<feature type="domain" description="Histidine kinase" evidence="16">
    <location>
        <begin position="267"/>
        <end position="462"/>
    </location>
</feature>
<evidence type="ECO:0000256" key="5">
    <source>
        <dbReference type="ARBA" id="ARBA00022519"/>
    </source>
</evidence>